<dbReference type="AlphaFoldDB" id="A0A173W0L8"/>
<evidence type="ECO:0000313" key="1">
    <source>
        <dbReference type="EMBL" id="CUN32416.1"/>
    </source>
</evidence>
<dbReference type="Proteomes" id="UP000095350">
    <property type="component" value="Unassembled WGS sequence"/>
</dbReference>
<reference evidence="1 2" key="1">
    <citation type="submission" date="2015-09" db="EMBL/GenBank/DDBJ databases">
        <authorList>
            <consortium name="Pathogen Informatics"/>
        </authorList>
    </citation>
    <scope>NUCLEOTIDE SEQUENCE [LARGE SCALE GENOMIC DNA]</scope>
    <source>
        <strain evidence="1 2">2789STDY5834960</strain>
    </source>
</reference>
<accession>A0A173W0L8</accession>
<dbReference type="RefSeq" id="WP_055196150.1">
    <property type="nucleotide sequence ID" value="NZ_CABIYH010000062.1"/>
</dbReference>
<dbReference type="EMBL" id="CYXZ01000062">
    <property type="protein sequence ID" value="CUN32416.1"/>
    <property type="molecule type" value="Genomic_DNA"/>
</dbReference>
<dbReference type="PROSITE" id="PS51257">
    <property type="entry name" value="PROKAR_LIPOPROTEIN"/>
    <property type="match status" value="1"/>
</dbReference>
<evidence type="ECO:0000313" key="2">
    <source>
        <dbReference type="Proteomes" id="UP000095350"/>
    </source>
</evidence>
<dbReference type="OrthoDB" id="9923471at2"/>
<proteinExistence type="predicted"/>
<dbReference type="InterPro" id="IPR023968">
    <property type="entry name" value="Bacteriocin_CLI3235"/>
</dbReference>
<dbReference type="STRING" id="166486.ERS852572_03904"/>
<dbReference type="PaxDb" id="166486-ERS852572_03904"/>
<sequence>MKLGKKTKTEKGTFMAYASCSCTCFCVCKCQNCHSIGEANGTQIANDAQYNTTGVTNRGPILLLNN</sequence>
<gene>
    <name evidence="1" type="ORF">ERS852572_03904</name>
</gene>
<protein>
    <submittedName>
        <fullName evidence="1">Putative bacteriocin, CLI_3235 family</fullName>
    </submittedName>
</protein>
<name>A0A173W0L8_9FIRM</name>
<organism evidence="1 2">
    <name type="scientific">Roseburia intestinalis</name>
    <dbReference type="NCBI Taxonomy" id="166486"/>
    <lineage>
        <taxon>Bacteria</taxon>
        <taxon>Bacillati</taxon>
        <taxon>Bacillota</taxon>
        <taxon>Clostridia</taxon>
        <taxon>Lachnospirales</taxon>
        <taxon>Lachnospiraceae</taxon>
        <taxon>Roseburia</taxon>
    </lineage>
</organism>
<dbReference type="NCBIfam" id="TIGR04065">
    <property type="entry name" value="ocin_CLI_3235"/>
    <property type="match status" value="1"/>
</dbReference>